<evidence type="ECO:0000256" key="1">
    <source>
        <dbReference type="SAM" id="SignalP"/>
    </source>
</evidence>
<comment type="caution">
    <text evidence="2">The sequence shown here is derived from an EMBL/GenBank/DDBJ whole genome shotgun (WGS) entry which is preliminary data.</text>
</comment>
<keyword evidence="1" id="KW-0732">Signal</keyword>
<name>A0A923KNJ1_9BURK</name>
<dbReference type="EMBL" id="JACOFZ010000001">
    <property type="protein sequence ID" value="MBC3880728.1"/>
    <property type="molecule type" value="Genomic_DNA"/>
</dbReference>
<evidence type="ECO:0000313" key="3">
    <source>
        <dbReference type="Proteomes" id="UP000627446"/>
    </source>
</evidence>
<protein>
    <submittedName>
        <fullName evidence="2">Uncharacterized protein</fullName>
    </submittedName>
</protein>
<evidence type="ECO:0000313" key="2">
    <source>
        <dbReference type="EMBL" id="MBC3880728.1"/>
    </source>
</evidence>
<dbReference type="AlphaFoldDB" id="A0A923KNJ1"/>
<accession>A0A923KNJ1</accession>
<organism evidence="2 3">
    <name type="scientific">Undibacterium nitidum</name>
    <dbReference type="NCBI Taxonomy" id="2762298"/>
    <lineage>
        <taxon>Bacteria</taxon>
        <taxon>Pseudomonadati</taxon>
        <taxon>Pseudomonadota</taxon>
        <taxon>Betaproteobacteria</taxon>
        <taxon>Burkholderiales</taxon>
        <taxon>Oxalobacteraceae</taxon>
        <taxon>Undibacterium</taxon>
    </lineage>
</organism>
<feature type="chain" id="PRO_5037241805" evidence="1">
    <location>
        <begin position="21"/>
        <end position="128"/>
    </location>
</feature>
<dbReference type="Proteomes" id="UP000627446">
    <property type="component" value="Unassembled WGS sequence"/>
</dbReference>
<keyword evidence="3" id="KW-1185">Reference proteome</keyword>
<gene>
    <name evidence="2" type="ORF">H8K36_05030</name>
</gene>
<feature type="signal peptide" evidence="1">
    <location>
        <begin position="1"/>
        <end position="20"/>
    </location>
</feature>
<sequence length="128" mass="13221">MKKMIVSACLGLAMVGSAFAVEAPKPVDTSVDGIFNALSTSRNLQKTVDQLIANGADHHSVISIAAAAGIPQSKIMKLQVCVNSVAADSSSLGATCMRPKTVMTAYESGLNDPLTYLPATAAGKKIKK</sequence>
<dbReference type="RefSeq" id="WP_186914791.1">
    <property type="nucleotide sequence ID" value="NZ_JACOFZ010000001.1"/>
</dbReference>
<reference evidence="2" key="1">
    <citation type="submission" date="2020-08" db="EMBL/GenBank/DDBJ databases">
        <title>Novel species isolated from subtropical streams in China.</title>
        <authorList>
            <person name="Lu H."/>
        </authorList>
    </citation>
    <scope>NUCLEOTIDE SEQUENCE</scope>
    <source>
        <strain evidence="2">LX22W</strain>
    </source>
</reference>
<proteinExistence type="predicted"/>